<sequence length="540" mass="59912">MTTAARPLVLVRGFGGVDVGDETASPYQGFNDGSVYPTRRGENYIYEGFVLRALKSERYPYRDATNVVGFYARDVDPPHDPRHLDEDSVRGSVVLDPTTEARVLRTGVAGTIWVYRYYDLRPRALERYGEGLHRLVRLIERSAARHGEDFDGVDVVAHSMGGLVVREGLASMHREEAGAALRLVHRVVTLGTPHRGIAFQRAPGWLLRMLPLVERAERELSSFDPTSTRFTEWAECFDVRRVLTVVGTNHRAYGVAVASAANRLATLLDEGTLAHHRSDGLVLHSSAQLPGAPRTFVHKCHGGPDSLVTSRETYEIAMRFFHGTHRVTLRLDEADVSRGGDLFGRSEFYLGVSVKPRFVDFELVHHSAEAQNCYGPFHRPDLTDPLPDLQEELSRPLAERGDRTTGWAGPDRLLWEGWVDAGAVPEGAQGLVLRLDVYLGERDSTGLGFSDNVVFHKQYYVQVFPGSPWELYVHTGERYLVDDPAHDRANDQDGIRAVARPGAAAEVQSSREVPGHPDERTFDVAGTGFSARFRVGVGPA</sequence>
<dbReference type="Pfam" id="PF05057">
    <property type="entry name" value="DUF676"/>
    <property type="match status" value="1"/>
</dbReference>
<dbReference type="InterPro" id="IPR029058">
    <property type="entry name" value="AB_hydrolase_fold"/>
</dbReference>
<dbReference type="RefSeq" id="WP_139224298.1">
    <property type="nucleotide sequence ID" value="NZ_BONM01000002.1"/>
</dbReference>
<feature type="domain" description="DUF676" evidence="1">
    <location>
        <begin position="134"/>
        <end position="203"/>
    </location>
</feature>
<dbReference type="AlphaFoldDB" id="A0A1I0WQL7"/>
<evidence type="ECO:0000259" key="1">
    <source>
        <dbReference type="Pfam" id="PF05057"/>
    </source>
</evidence>
<evidence type="ECO:0000313" key="2">
    <source>
        <dbReference type="EMBL" id="SFA90901.1"/>
    </source>
</evidence>
<reference evidence="3" key="1">
    <citation type="submission" date="2016-10" db="EMBL/GenBank/DDBJ databases">
        <authorList>
            <person name="Varghese N."/>
            <person name="Submissions S."/>
        </authorList>
    </citation>
    <scope>NUCLEOTIDE SEQUENCE [LARGE SCALE GENOMIC DNA]</scope>
    <source>
        <strain evidence="3">CGMCC 4.6945</strain>
    </source>
</reference>
<protein>
    <submittedName>
        <fullName evidence="2">Putative serine esterase</fullName>
    </submittedName>
</protein>
<gene>
    <name evidence="2" type="ORF">SAMN05421867_103158</name>
</gene>
<dbReference type="InterPro" id="IPR007751">
    <property type="entry name" value="DUF676_lipase-like"/>
</dbReference>
<keyword evidence="3" id="KW-1185">Reference proteome</keyword>
<dbReference type="OrthoDB" id="556502at2"/>
<dbReference type="STRING" id="988821.SAMN05421867_103158"/>
<dbReference type="EMBL" id="FOKA01000003">
    <property type="protein sequence ID" value="SFA90901.1"/>
    <property type="molecule type" value="Genomic_DNA"/>
</dbReference>
<proteinExistence type="predicted"/>
<organism evidence="2 3">
    <name type="scientific">Cellulomonas marina</name>
    <dbReference type="NCBI Taxonomy" id="988821"/>
    <lineage>
        <taxon>Bacteria</taxon>
        <taxon>Bacillati</taxon>
        <taxon>Actinomycetota</taxon>
        <taxon>Actinomycetes</taxon>
        <taxon>Micrococcales</taxon>
        <taxon>Cellulomonadaceae</taxon>
        <taxon>Cellulomonas</taxon>
    </lineage>
</organism>
<evidence type="ECO:0000313" key="3">
    <source>
        <dbReference type="Proteomes" id="UP000199012"/>
    </source>
</evidence>
<dbReference type="SUPFAM" id="SSF53474">
    <property type="entry name" value="alpha/beta-Hydrolases"/>
    <property type="match status" value="1"/>
</dbReference>
<name>A0A1I0WQL7_9CELL</name>
<dbReference type="Proteomes" id="UP000199012">
    <property type="component" value="Unassembled WGS sequence"/>
</dbReference>
<dbReference type="Gene3D" id="3.40.50.1820">
    <property type="entry name" value="alpha/beta hydrolase"/>
    <property type="match status" value="1"/>
</dbReference>
<accession>A0A1I0WQL7</accession>